<comment type="caution">
    <text evidence="4">The sequence shown here is derived from an EMBL/GenBank/DDBJ whole genome shotgun (WGS) entry which is preliminary data.</text>
</comment>
<dbReference type="RefSeq" id="WP_048364062.1">
    <property type="nucleotide sequence ID" value="NZ_JYLF01000003.1"/>
</dbReference>
<dbReference type="Proteomes" id="UP000036325">
    <property type="component" value="Unassembled WGS sequence"/>
</dbReference>
<name>A0A0J6IHZ7_9PSED</name>
<dbReference type="InterPro" id="IPR001789">
    <property type="entry name" value="Sig_transdc_resp-reg_receiver"/>
</dbReference>
<dbReference type="InterPro" id="IPR050595">
    <property type="entry name" value="Bact_response_regulator"/>
</dbReference>
<dbReference type="GO" id="GO:0000160">
    <property type="term" value="P:phosphorelay signal transduction system"/>
    <property type="evidence" value="ECO:0007669"/>
    <property type="project" value="InterPro"/>
</dbReference>
<evidence type="ECO:0000313" key="5">
    <source>
        <dbReference type="Proteomes" id="UP000036325"/>
    </source>
</evidence>
<dbReference type="PATRIC" id="fig|1608994.3.peg.2544"/>
<dbReference type="SUPFAM" id="SSF52172">
    <property type="entry name" value="CheY-like"/>
    <property type="match status" value="1"/>
</dbReference>
<feature type="modified residue" description="4-aspartylphosphate" evidence="2">
    <location>
        <position position="52"/>
    </location>
</feature>
<dbReference type="AlphaFoldDB" id="A0A0J6IHZ7"/>
<reference evidence="4 5" key="1">
    <citation type="submission" date="2015-02" db="EMBL/GenBank/DDBJ databases">
        <title>Pseudomonas helleri sp. nov. and Pseudomonas weihenstephanensis sp. nov., isolated from raw cows milk.</title>
        <authorList>
            <person name="von Neubeck M."/>
            <person name="Huptas C."/>
            <person name="Wenning M."/>
            <person name="Scherer S."/>
        </authorList>
    </citation>
    <scope>NUCLEOTIDE SEQUENCE [LARGE SCALE GENOMIC DNA]</scope>
    <source>
        <strain evidence="4 5">DSM 29166</strain>
    </source>
</reference>
<dbReference type="PANTHER" id="PTHR44591:SF20">
    <property type="entry name" value="PROTEIN PILH"/>
    <property type="match status" value="1"/>
</dbReference>
<evidence type="ECO:0000256" key="2">
    <source>
        <dbReference type="PROSITE-ProRule" id="PRU00169"/>
    </source>
</evidence>
<keyword evidence="1 2" id="KW-0597">Phosphoprotein</keyword>
<dbReference type="STRING" id="1608994.TU86_09625"/>
<evidence type="ECO:0000313" key="4">
    <source>
        <dbReference type="EMBL" id="KMN14250.1"/>
    </source>
</evidence>
<organism evidence="4 5">
    <name type="scientific">Pseudomonas weihenstephanensis</name>
    <dbReference type="NCBI Taxonomy" id="1608994"/>
    <lineage>
        <taxon>Bacteria</taxon>
        <taxon>Pseudomonadati</taxon>
        <taxon>Pseudomonadota</taxon>
        <taxon>Gammaproteobacteria</taxon>
        <taxon>Pseudomonadales</taxon>
        <taxon>Pseudomonadaceae</taxon>
        <taxon>Pseudomonas</taxon>
    </lineage>
</organism>
<evidence type="ECO:0000259" key="3">
    <source>
        <dbReference type="PROSITE" id="PS50110"/>
    </source>
</evidence>
<gene>
    <name evidence="4" type="ORF">TU86_09625</name>
</gene>
<evidence type="ECO:0000256" key="1">
    <source>
        <dbReference type="ARBA" id="ARBA00022553"/>
    </source>
</evidence>
<accession>A0A0J6IHZ7</accession>
<dbReference type="SMART" id="SM00448">
    <property type="entry name" value="REC"/>
    <property type="match status" value="1"/>
</dbReference>
<dbReference type="PANTHER" id="PTHR44591">
    <property type="entry name" value="STRESS RESPONSE REGULATOR PROTEIN 1"/>
    <property type="match status" value="1"/>
</dbReference>
<dbReference type="Gene3D" id="3.40.50.2300">
    <property type="match status" value="1"/>
</dbReference>
<proteinExistence type="predicted"/>
<protein>
    <submittedName>
        <fullName evidence="4">Chemotaxis protein CheY</fullName>
    </submittedName>
</protein>
<feature type="domain" description="Response regulatory" evidence="3">
    <location>
        <begin position="3"/>
        <end position="119"/>
    </location>
</feature>
<sequence>MARILIVDDSPTEMFKLTEMLKKRGHEVLQAVNGADGVALARQEKPDAVLMDIVMQGLNGFQATRQLTKDPETSAIPVIVVTTKEQETDVLWAKRQGAVDYITKPVDEALLIQALKNALATKPASPRPPHA</sequence>
<dbReference type="Pfam" id="PF00072">
    <property type="entry name" value="Response_reg"/>
    <property type="match status" value="1"/>
</dbReference>
<dbReference type="OrthoDB" id="9800897at2"/>
<dbReference type="PROSITE" id="PS50110">
    <property type="entry name" value="RESPONSE_REGULATORY"/>
    <property type="match status" value="1"/>
</dbReference>
<dbReference type="EMBL" id="JYLF01000003">
    <property type="protein sequence ID" value="KMN14250.1"/>
    <property type="molecule type" value="Genomic_DNA"/>
</dbReference>
<dbReference type="InterPro" id="IPR011006">
    <property type="entry name" value="CheY-like_superfamily"/>
</dbReference>